<reference evidence="1 2" key="1">
    <citation type="journal article" date="2015" name="Genome Announc.">
        <title>Complete Genome Sequences for Two Strains of a Novel Fastidious, Partially Acid-Fast, Gram-Positive Corynebacterineae Bacterium, Derived from Human Clinical Samples.</title>
        <authorList>
            <person name="Nicholson A.C."/>
            <person name="Bell M."/>
            <person name="Humrighouse B.W."/>
            <person name="McQuiston J.R."/>
        </authorList>
    </citation>
    <scope>NUCLEOTIDE SEQUENCE [LARGE SCALE GENOMIC DNA]</scope>
    <source>
        <strain evidence="1 2">X1698</strain>
    </source>
</reference>
<dbReference type="AlphaFoldDB" id="A0A0M4MBZ0"/>
<dbReference type="Proteomes" id="UP000068137">
    <property type="component" value="Chromosome"/>
</dbReference>
<dbReference type="RefSeq" id="WP_053961867.1">
    <property type="nucleotide sequence ID" value="NZ_CP012390.1"/>
</dbReference>
<evidence type="ECO:0000313" key="2">
    <source>
        <dbReference type="Proteomes" id="UP000068137"/>
    </source>
</evidence>
<name>A0A0M4MBZ0_9ACTN</name>
<accession>A0A0M4MBZ0</accession>
<organism evidence="1 2">
    <name type="scientific">Lawsonella clevelandensis</name>
    <dbReference type="NCBI Taxonomy" id="1528099"/>
    <lineage>
        <taxon>Bacteria</taxon>
        <taxon>Bacillati</taxon>
        <taxon>Actinomycetota</taxon>
        <taxon>Actinomycetes</taxon>
        <taxon>Mycobacteriales</taxon>
        <taxon>Lawsonellaceae</taxon>
        <taxon>Lawsonella</taxon>
    </lineage>
</organism>
<proteinExistence type="predicted"/>
<dbReference type="KEGG" id="cbq:AL705_03765"/>
<gene>
    <name evidence="1" type="ORF">AL705_03765</name>
</gene>
<evidence type="ECO:0000313" key="1">
    <source>
        <dbReference type="EMBL" id="ALE18908.1"/>
    </source>
</evidence>
<dbReference type="EMBL" id="CP012390">
    <property type="protein sequence ID" value="ALE18908.1"/>
    <property type="molecule type" value="Genomic_DNA"/>
</dbReference>
<dbReference type="STRING" id="1528099.AL705_03765"/>
<protein>
    <submittedName>
        <fullName evidence="1">Uncharacterized protein</fullName>
    </submittedName>
</protein>
<sequence length="164" mass="18257">MAIPLVHLVGTYPGCGATTLTHLWGDSADERPLDSPLPAKGSPWVVPVIKDVYHPMQQSISIVQYLAGIPRLRIAGILIRPGSAEPTLDLDEAIAHLRGIVGNAPIQLLDYHEDLPTKDIDGLPQWDFRRPTPKRFGRAPWFRTFSQFADIIDYVVRTERSNPS</sequence>
<dbReference type="PATRIC" id="fig|1562462.4.peg.763"/>